<gene>
    <name evidence="1" type="ORF">E2C01_064215</name>
</gene>
<keyword evidence="2" id="KW-1185">Reference proteome</keyword>
<evidence type="ECO:0000313" key="2">
    <source>
        <dbReference type="Proteomes" id="UP000324222"/>
    </source>
</evidence>
<comment type="caution">
    <text evidence="1">The sequence shown here is derived from an EMBL/GenBank/DDBJ whole genome shotgun (WGS) entry which is preliminary data.</text>
</comment>
<accession>A0A5B7HFN8</accession>
<name>A0A5B7HFN8_PORTR</name>
<organism evidence="1 2">
    <name type="scientific">Portunus trituberculatus</name>
    <name type="common">Swimming crab</name>
    <name type="synonym">Neptunus trituberculatus</name>
    <dbReference type="NCBI Taxonomy" id="210409"/>
    <lineage>
        <taxon>Eukaryota</taxon>
        <taxon>Metazoa</taxon>
        <taxon>Ecdysozoa</taxon>
        <taxon>Arthropoda</taxon>
        <taxon>Crustacea</taxon>
        <taxon>Multicrustacea</taxon>
        <taxon>Malacostraca</taxon>
        <taxon>Eumalacostraca</taxon>
        <taxon>Eucarida</taxon>
        <taxon>Decapoda</taxon>
        <taxon>Pleocyemata</taxon>
        <taxon>Brachyura</taxon>
        <taxon>Eubrachyura</taxon>
        <taxon>Portunoidea</taxon>
        <taxon>Portunidae</taxon>
        <taxon>Portuninae</taxon>
        <taxon>Portunus</taxon>
    </lineage>
</organism>
<dbReference type="EMBL" id="VSRR010030311">
    <property type="protein sequence ID" value="MPC69982.1"/>
    <property type="molecule type" value="Genomic_DNA"/>
</dbReference>
<evidence type="ECO:0000313" key="1">
    <source>
        <dbReference type="EMBL" id="MPC69982.1"/>
    </source>
</evidence>
<protein>
    <submittedName>
        <fullName evidence="1">Uncharacterized protein</fullName>
    </submittedName>
</protein>
<proteinExistence type="predicted"/>
<sequence length="69" mass="7314">MEKETTITLPTNSNPAQHTHGCLCLSSALFPTCHSVPSSGSPLSPPSPPHLLLSVCSLERFTCTPGRKL</sequence>
<reference evidence="1 2" key="1">
    <citation type="submission" date="2019-05" db="EMBL/GenBank/DDBJ databases">
        <title>Another draft genome of Portunus trituberculatus and its Hox gene families provides insights of decapod evolution.</title>
        <authorList>
            <person name="Jeong J.-H."/>
            <person name="Song I."/>
            <person name="Kim S."/>
            <person name="Choi T."/>
            <person name="Kim D."/>
            <person name="Ryu S."/>
            <person name="Kim W."/>
        </authorList>
    </citation>
    <scope>NUCLEOTIDE SEQUENCE [LARGE SCALE GENOMIC DNA]</scope>
    <source>
        <tissue evidence="1">Muscle</tissue>
    </source>
</reference>
<dbReference type="Proteomes" id="UP000324222">
    <property type="component" value="Unassembled WGS sequence"/>
</dbReference>
<dbReference type="AlphaFoldDB" id="A0A5B7HFN8"/>